<gene>
    <name evidence="1" type="ORF">CCHR01_15432</name>
</gene>
<dbReference type="Proteomes" id="UP001243330">
    <property type="component" value="Unassembled WGS sequence"/>
</dbReference>
<name>A0AAD9A6C5_9PEZI</name>
<evidence type="ECO:0000313" key="2">
    <source>
        <dbReference type="Proteomes" id="UP001243330"/>
    </source>
</evidence>
<dbReference type="AlphaFoldDB" id="A0AAD9A6C5"/>
<protein>
    <submittedName>
        <fullName evidence="1">Uncharacterized protein</fullName>
    </submittedName>
</protein>
<keyword evidence="2" id="KW-1185">Reference proteome</keyword>
<reference evidence="1" key="1">
    <citation type="submission" date="2023-01" db="EMBL/GenBank/DDBJ databases">
        <title>Colletotrichum chrysophilum M932 genome sequence.</title>
        <authorList>
            <person name="Baroncelli R."/>
        </authorList>
    </citation>
    <scope>NUCLEOTIDE SEQUENCE</scope>
    <source>
        <strain evidence="1">M932</strain>
    </source>
</reference>
<organism evidence="1 2">
    <name type="scientific">Colletotrichum chrysophilum</name>
    <dbReference type="NCBI Taxonomy" id="1836956"/>
    <lineage>
        <taxon>Eukaryota</taxon>
        <taxon>Fungi</taxon>
        <taxon>Dikarya</taxon>
        <taxon>Ascomycota</taxon>
        <taxon>Pezizomycotina</taxon>
        <taxon>Sordariomycetes</taxon>
        <taxon>Hypocreomycetidae</taxon>
        <taxon>Glomerellales</taxon>
        <taxon>Glomerellaceae</taxon>
        <taxon>Colletotrichum</taxon>
        <taxon>Colletotrichum gloeosporioides species complex</taxon>
    </lineage>
</organism>
<dbReference type="EMBL" id="JAQOWY010000446">
    <property type="protein sequence ID" value="KAK1841932.1"/>
    <property type="molecule type" value="Genomic_DNA"/>
</dbReference>
<sequence>MASARYVGFVSATTLLNREMEASEFRPNVGPFHLIAERHQGISGSWRRQTLPRVTLKVEAVKSGKWSHLWLWADMELQNHVQAARDYKIVFLVCARFALSSLNANQLASR</sequence>
<comment type="caution">
    <text evidence="1">The sequence shown here is derived from an EMBL/GenBank/DDBJ whole genome shotgun (WGS) entry which is preliminary data.</text>
</comment>
<proteinExistence type="predicted"/>
<evidence type="ECO:0000313" key="1">
    <source>
        <dbReference type="EMBL" id="KAK1841932.1"/>
    </source>
</evidence>
<accession>A0AAD9A6C5</accession>